<organism evidence="2 3">
    <name type="scientific">Goodea atripinnis</name>
    <dbReference type="NCBI Taxonomy" id="208336"/>
    <lineage>
        <taxon>Eukaryota</taxon>
        <taxon>Metazoa</taxon>
        <taxon>Chordata</taxon>
        <taxon>Craniata</taxon>
        <taxon>Vertebrata</taxon>
        <taxon>Euteleostomi</taxon>
        <taxon>Actinopterygii</taxon>
        <taxon>Neopterygii</taxon>
        <taxon>Teleostei</taxon>
        <taxon>Neoteleostei</taxon>
        <taxon>Acanthomorphata</taxon>
        <taxon>Ovalentaria</taxon>
        <taxon>Atherinomorphae</taxon>
        <taxon>Cyprinodontiformes</taxon>
        <taxon>Goodeidae</taxon>
        <taxon>Goodea</taxon>
    </lineage>
</organism>
<evidence type="ECO:0000256" key="1">
    <source>
        <dbReference type="SAM" id="MobiDB-lite"/>
    </source>
</evidence>
<dbReference type="EMBL" id="JAHRIO010071222">
    <property type="protein sequence ID" value="MEQ2181893.1"/>
    <property type="molecule type" value="Genomic_DNA"/>
</dbReference>
<keyword evidence="3" id="KW-1185">Reference proteome</keyword>
<accession>A0ABV0PEL1</accession>
<proteinExistence type="predicted"/>
<feature type="region of interest" description="Disordered" evidence="1">
    <location>
        <begin position="99"/>
        <end position="119"/>
    </location>
</feature>
<protein>
    <submittedName>
        <fullName evidence="2">Uncharacterized protein</fullName>
    </submittedName>
</protein>
<name>A0ABV0PEL1_9TELE</name>
<dbReference type="Proteomes" id="UP001476798">
    <property type="component" value="Unassembled WGS sequence"/>
</dbReference>
<gene>
    <name evidence="2" type="ORF">GOODEAATRI_016333</name>
</gene>
<comment type="caution">
    <text evidence="2">The sequence shown here is derived from an EMBL/GenBank/DDBJ whole genome shotgun (WGS) entry which is preliminary data.</text>
</comment>
<evidence type="ECO:0000313" key="2">
    <source>
        <dbReference type="EMBL" id="MEQ2181893.1"/>
    </source>
</evidence>
<evidence type="ECO:0000313" key="3">
    <source>
        <dbReference type="Proteomes" id="UP001476798"/>
    </source>
</evidence>
<reference evidence="2 3" key="1">
    <citation type="submission" date="2021-06" db="EMBL/GenBank/DDBJ databases">
        <authorList>
            <person name="Palmer J.M."/>
        </authorList>
    </citation>
    <scope>NUCLEOTIDE SEQUENCE [LARGE SCALE GENOMIC DNA]</scope>
    <source>
        <strain evidence="2 3">GA_2019</strain>
        <tissue evidence="2">Muscle</tissue>
    </source>
</reference>
<sequence length="254" mass="27634">MRPVRLLCSLRTVMTCALPALVLTISGWRFRIMPALFAAFCPERCRWPGCPQWSSLLTGRSLSSRIRGRLVRLRPRQSGPPWTYLWCLGGDPSGTDPRDCPLSGSAFDGAGPDESPPSVSPGGWWTWFGLRCLSGGAGEPVSAAIRTALGRLQLDVPPAQSSPFSAFFRRRDAKAAFVVPPSAEYVQELHACWTDTRAFSRLTADGRALAAMQEAPKFGLDCMPPVESAIASLIVPPDEVLRPNAHCPCCGKFF</sequence>